<keyword evidence="2" id="KW-1185">Reference proteome</keyword>
<dbReference type="RefSeq" id="WP_172189526.1">
    <property type="nucleotide sequence ID" value="NZ_CAWPPK010000280.1"/>
</dbReference>
<dbReference type="Proteomes" id="UP000702425">
    <property type="component" value="Unassembled WGS sequence"/>
</dbReference>
<accession>A0ABX2CZM3</accession>
<proteinExistence type="predicted"/>
<evidence type="ECO:0000313" key="1">
    <source>
        <dbReference type="EMBL" id="NQE35842.1"/>
    </source>
</evidence>
<comment type="caution">
    <text evidence="1">The sequence shown here is derived from an EMBL/GenBank/DDBJ whole genome shotgun (WGS) entry which is preliminary data.</text>
</comment>
<protein>
    <submittedName>
        <fullName evidence="1">Uncharacterized protein</fullName>
    </submittedName>
</protein>
<gene>
    <name evidence="1" type="ORF">E5S67_03578</name>
</gene>
<organism evidence="1 2">
    <name type="scientific">Microcoleus asticus IPMA8</name>
    <dbReference type="NCBI Taxonomy" id="2563858"/>
    <lineage>
        <taxon>Bacteria</taxon>
        <taxon>Bacillati</taxon>
        <taxon>Cyanobacteriota</taxon>
        <taxon>Cyanophyceae</taxon>
        <taxon>Oscillatoriophycideae</taxon>
        <taxon>Oscillatoriales</taxon>
        <taxon>Microcoleaceae</taxon>
        <taxon>Microcoleus</taxon>
        <taxon>Microcoleus asticus</taxon>
    </lineage>
</organism>
<sequence length="57" mass="6359">MNVYTPANTALVRTEQRLSVGVRGDLPPHNFTVISQTLSDFGDDSEARSRALPKENW</sequence>
<reference evidence="1 2" key="1">
    <citation type="journal article" date="2020" name="Sci. Rep.">
        <title>A novel cyanobacterial geosmin producer, revising GeoA distribution and dispersion patterns in Bacteria.</title>
        <authorList>
            <person name="Churro C."/>
            <person name="Semedo-Aguiar A.P."/>
            <person name="Silva A.D."/>
            <person name="Pereira-Leal J.B."/>
            <person name="Leite R.B."/>
        </authorList>
    </citation>
    <scope>NUCLEOTIDE SEQUENCE [LARGE SCALE GENOMIC DNA]</scope>
    <source>
        <strain evidence="1 2">IPMA8</strain>
    </source>
</reference>
<dbReference type="EMBL" id="SRRZ01000065">
    <property type="protein sequence ID" value="NQE35842.1"/>
    <property type="molecule type" value="Genomic_DNA"/>
</dbReference>
<name>A0ABX2CZM3_9CYAN</name>
<evidence type="ECO:0000313" key="2">
    <source>
        <dbReference type="Proteomes" id="UP000702425"/>
    </source>
</evidence>